<evidence type="ECO:0000313" key="2">
    <source>
        <dbReference type="EMBL" id="RZS69347.1"/>
    </source>
</evidence>
<dbReference type="Proteomes" id="UP000293874">
    <property type="component" value="Unassembled WGS sequence"/>
</dbReference>
<dbReference type="AlphaFoldDB" id="A0A4Q7MMS6"/>
<comment type="caution">
    <text evidence="2">The sequence shown here is derived from an EMBL/GenBank/DDBJ whole genome shotgun (WGS) entry which is preliminary data.</text>
</comment>
<name>A0A4Q7MMS6_9BACT</name>
<dbReference type="EMBL" id="SGXA01000003">
    <property type="protein sequence ID" value="RZS69347.1"/>
    <property type="molecule type" value="Genomic_DNA"/>
</dbReference>
<organism evidence="2 3">
    <name type="scientific">Pseudobacter ginsenosidimutans</name>
    <dbReference type="NCBI Taxonomy" id="661488"/>
    <lineage>
        <taxon>Bacteria</taxon>
        <taxon>Pseudomonadati</taxon>
        <taxon>Bacteroidota</taxon>
        <taxon>Chitinophagia</taxon>
        <taxon>Chitinophagales</taxon>
        <taxon>Chitinophagaceae</taxon>
        <taxon>Pseudobacter</taxon>
    </lineage>
</organism>
<protein>
    <submittedName>
        <fullName evidence="2">L,D-transpeptidase-like protein</fullName>
    </submittedName>
</protein>
<keyword evidence="3" id="KW-1185">Reference proteome</keyword>
<keyword evidence="1" id="KW-1133">Transmembrane helix</keyword>
<proteinExistence type="predicted"/>
<dbReference type="PANTHER" id="PTHR38477">
    <property type="entry name" value="HYPOTHETICAL EXPORTED PROTEIN"/>
    <property type="match status" value="1"/>
</dbReference>
<keyword evidence="1" id="KW-0472">Membrane</keyword>
<keyword evidence="1" id="KW-0812">Transmembrane</keyword>
<dbReference type="RefSeq" id="WP_130543686.1">
    <property type="nucleotide sequence ID" value="NZ_SGXA01000003.1"/>
</dbReference>
<sequence length="260" mass="28901">MQKPRKKLRLATLVRATVLGVLIVLHWSFVPFTTDGIASTPLSKKIFFAPSPIGSIEYHAIAWSLSKMEVYDSLHLEEQGLSRTVFQMALNGMEKLKKTGLIRDNILSIADFSRPSSEKRLFVIDLNNYQVLFHSLVAHGNRSGKESANVFSNKPRSNASSLGFYVTGQTYRGSNGYSLKLQGMEKGINDAAFRRAIVVHGADYVSDSWINSKGYIGRSQGCPAVPTDISRPLIDEIKDGTVLFIYHPTSAYISRSKLVR</sequence>
<dbReference type="PANTHER" id="PTHR38477:SF1">
    <property type="entry name" value="MUREIN L,D-TRANSPEPTIDASE CATALYTIC DOMAIN FAMILY PROTEIN"/>
    <property type="match status" value="1"/>
</dbReference>
<evidence type="ECO:0000256" key="1">
    <source>
        <dbReference type="SAM" id="Phobius"/>
    </source>
</evidence>
<dbReference type="OrthoDB" id="9815195at2"/>
<evidence type="ECO:0000313" key="3">
    <source>
        <dbReference type="Proteomes" id="UP000293874"/>
    </source>
</evidence>
<dbReference type="InterPro" id="IPR032676">
    <property type="entry name" value="YkuD_2"/>
</dbReference>
<accession>A0A4Q7MMS6</accession>
<dbReference type="Pfam" id="PF13645">
    <property type="entry name" value="YkuD_2"/>
    <property type="match status" value="1"/>
</dbReference>
<reference evidence="2 3" key="1">
    <citation type="submission" date="2019-02" db="EMBL/GenBank/DDBJ databases">
        <title>Genomic Encyclopedia of Type Strains, Phase IV (KMG-IV): sequencing the most valuable type-strain genomes for metagenomic binning, comparative biology and taxonomic classification.</title>
        <authorList>
            <person name="Goeker M."/>
        </authorList>
    </citation>
    <scope>NUCLEOTIDE SEQUENCE [LARGE SCALE GENOMIC DNA]</scope>
    <source>
        <strain evidence="2 3">DSM 18116</strain>
    </source>
</reference>
<feature type="transmembrane region" description="Helical" evidence="1">
    <location>
        <begin position="12"/>
        <end position="30"/>
    </location>
</feature>
<gene>
    <name evidence="2" type="ORF">EV199_5184</name>
</gene>